<dbReference type="Proteomes" id="UP001177023">
    <property type="component" value="Unassembled WGS sequence"/>
</dbReference>
<dbReference type="AlphaFoldDB" id="A0AA36G6L2"/>
<organism evidence="1 2">
    <name type="scientific">Mesorhabditis spiculigera</name>
    <dbReference type="NCBI Taxonomy" id="96644"/>
    <lineage>
        <taxon>Eukaryota</taxon>
        <taxon>Metazoa</taxon>
        <taxon>Ecdysozoa</taxon>
        <taxon>Nematoda</taxon>
        <taxon>Chromadorea</taxon>
        <taxon>Rhabditida</taxon>
        <taxon>Rhabditina</taxon>
        <taxon>Rhabditomorpha</taxon>
        <taxon>Rhabditoidea</taxon>
        <taxon>Rhabditidae</taxon>
        <taxon>Mesorhabditinae</taxon>
        <taxon>Mesorhabditis</taxon>
    </lineage>
</organism>
<evidence type="ECO:0000313" key="1">
    <source>
        <dbReference type="EMBL" id="CAJ0580008.1"/>
    </source>
</evidence>
<name>A0AA36G6L2_9BILA</name>
<dbReference type="EMBL" id="CATQJA010002659">
    <property type="protein sequence ID" value="CAJ0580008.1"/>
    <property type="molecule type" value="Genomic_DNA"/>
</dbReference>
<evidence type="ECO:0000313" key="2">
    <source>
        <dbReference type="Proteomes" id="UP001177023"/>
    </source>
</evidence>
<feature type="non-terminal residue" evidence="1">
    <location>
        <position position="68"/>
    </location>
</feature>
<keyword evidence="2" id="KW-1185">Reference proteome</keyword>
<sequence>MTCLGPGYVLAGAKVNDIWIVLGQRCQVTPMLGIISCDDTGKWQLRDWRTGKLRDATGYACTQAGPMC</sequence>
<reference evidence="1" key="1">
    <citation type="submission" date="2023-06" db="EMBL/GenBank/DDBJ databases">
        <authorList>
            <person name="Delattre M."/>
        </authorList>
    </citation>
    <scope>NUCLEOTIDE SEQUENCE</scope>
    <source>
        <strain evidence="1">AF72</strain>
    </source>
</reference>
<proteinExistence type="predicted"/>
<gene>
    <name evidence="1" type="ORF">MSPICULIGERA_LOCUS18211</name>
</gene>
<protein>
    <submittedName>
        <fullName evidence="1">Uncharacterized protein</fullName>
    </submittedName>
</protein>
<accession>A0AA36G6L2</accession>
<comment type="caution">
    <text evidence="1">The sequence shown here is derived from an EMBL/GenBank/DDBJ whole genome shotgun (WGS) entry which is preliminary data.</text>
</comment>